<feature type="region of interest" description="Disordered" evidence="1">
    <location>
        <begin position="1"/>
        <end position="20"/>
    </location>
</feature>
<protein>
    <submittedName>
        <fullName evidence="2">Uncharacterized protein</fullName>
    </submittedName>
</protein>
<feature type="compositionally biased region" description="Low complexity" evidence="1">
    <location>
        <begin position="852"/>
        <end position="875"/>
    </location>
</feature>
<feature type="region of interest" description="Disordered" evidence="1">
    <location>
        <begin position="852"/>
        <end position="888"/>
    </location>
</feature>
<dbReference type="EMBL" id="CAXAMN010023873">
    <property type="protein sequence ID" value="CAK9081767.1"/>
    <property type="molecule type" value="Genomic_DNA"/>
</dbReference>
<feature type="compositionally biased region" description="Polar residues" evidence="1">
    <location>
        <begin position="10"/>
        <end position="20"/>
    </location>
</feature>
<sequence>MPPKKRQRISGGSNQKQQVQPLNAADVAPARLQLKDWIDLVYQGRNGYAETKKFPLNDGGSFLDLVQRVWADEDALVEESCALVKRLGIVDSSTTDDDFMMKYLTMEDRRKFLAGTIGGIESGELFREELAGESLGMRLLDEDLAEETTYHLGQLRFDSGGMKALAAAVCWVGLLHMVGTLKDDEATHPSVVQLARSLLGLPAFYKPQTEDRASGMIRRIIRQNVDAKKLAVSSYEWSRILASMIKDGEQMTVSQAVELYNSNPEVVAHGGASSKDCGLETVSGEPTISIDWSLPMTGEAQGALFARIRIQYERATAIVDNVQDRKRYRQNEEELMELRNMICFWFTIRSFCSTRISTFAELDAAICNGNTKDHEFRELLESRPSQFGVSMLPCARKEAVDQVREQEAGASLEVEKERLAVRDARWSFFQSALLRDQAKLQQVQSAPERLEALKHRKLMSWRISQAQGGERVIKAYKDKFLRCDLVPKAELAQQRINEFRLFVAQSGSFKESEIHCIVVCDLNVPGAKSTESMQELCQTMQFCNDLAPTRSVALVELPEVAKKSSKRGLCDEESDLQSCLWSLRQSCDARWVCTFDVHPAADAQTNRRRFNTGRLVSNLDGTSENVFITASELGCCGRPLMTNPLLLPLSKDLMIPENLDVEADLKGAERQRPSPETCQAQKGVDRWVALLTSLLTTSSNVLKGKPVIVLCLTGYIEDVFQMRLSKTELKGGFHTDNLFYQSVGWINSKDTFGHSRLTREITDAYIQRKFEHGGQRYSVDAPELTEQEINSIPGAKASMGSLDEVKFEVLERSGDKMHIKADEHRFWSAQTGELKTTYDTLREKHLALLAATTTTTSSGTERATSSAGASTAENSTDQDQEPPASDSHTVLDSLSKLEQEISVQYKCNSEIGQVELIVGKDGSIWLLGGVDKSLPRHTVVGGYGTGQWVSEEESDPGVRFVITDDKAWIQLDESSFAAEAQGSSTVTLYKLLIRAEREKGLTEHRFSFLDISRKQDLEAGQDGFNIKVKTAMKFKCVRDPRTASGSEEKITAKNVFSKCLERNSDLLMDIYRFRYERVGQSFKVQRPYVCTTQHLTLSKDKPLKVTK</sequence>
<comment type="caution">
    <text evidence="2">The sequence shown here is derived from an EMBL/GenBank/DDBJ whole genome shotgun (WGS) entry which is preliminary data.</text>
</comment>
<evidence type="ECO:0000256" key="1">
    <source>
        <dbReference type="SAM" id="MobiDB-lite"/>
    </source>
</evidence>
<gene>
    <name evidence="2" type="ORF">CCMP2556_LOCUS39975</name>
</gene>
<name>A0ABP0Q207_9DINO</name>
<proteinExistence type="predicted"/>
<keyword evidence="3" id="KW-1185">Reference proteome</keyword>
<reference evidence="2 3" key="1">
    <citation type="submission" date="2024-02" db="EMBL/GenBank/DDBJ databases">
        <authorList>
            <person name="Chen Y."/>
            <person name="Shah S."/>
            <person name="Dougan E. K."/>
            <person name="Thang M."/>
            <person name="Chan C."/>
        </authorList>
    </citation>
    <scope>NUCLEOTIDE SEQUENCE [LARGE SCALE GENOMIC DNA]</scope>
</reference>
<evidence type="ECO:0000313" key="3">
    <source>
        <dbReference type="Proteomes" id="UP001642484"/>
    </source>
</evidence>
<accession>A0ABP0Q207</accession>
<dbReference type="Proteomes" id="UP001642484">
    <property type="component" value="Unassembled WGS sequence"/>
</dbReference>
<evidence type="ECO:0000313" key="2">
    <source>
        <dbReference type="EMBL" id="CAK9081767.1"/>
    </source>
</evidence>
<organism evidence="2 3">
    <name type="scientific">Durusdinium trenchii</name>
    <dbReference type="NCBI Taxonomy" id="1381693"/>
    <lineage>
        <taxon>Eukaryota</taxon>
        <taxon>Sar</taxon>
        <taxon>Alveolata</taxon>
        <taxon>Dinophyceae</taxon>
        <taxon>Suessiales</taxon>
        <taxon>Symbiodiniaceae</taxon>
        <taxon>Durusdinium</taxon>
    </lineage>
</organism>